<feature type="region of interest" description="Disordered" evidence="1">
    <location>
        <begin position="406"/>
        <end position="442"/>
    </location>
</feature>
<dbReference type="Pfam" id="PF13516">
    <property type="entry name" value="LRR_6"/>
    <property type="match status" value="1"/>
</dbReference>
<sequence length="661" mass="73915">MVGKGDSKNSRIFTQCYLKCCKLQNLIPINNVLPSGNGKVLDFCVDRLKYADWPPILNALSCDLSLHSVSIKCRQQVKTVLEQIDCERLAKTVNKRAVILTNFMLSNLMEAISQLLSNTTLLTSLQLEGLPLKIPYLNPLSEVLLRNSSLRHIYLPRCLIGDAGCLAICKAVRCLPNILTMDLSGCELTPLGAGYIADLIKYQKIHRYSENWVHTLRYRLPELDTMAGLRRITLCGNQQFGDAGVKKLLDVLADDLWIKALDLQNCGLTEDCASAVLHTMTSNTTLVVLDIRHNALLSSESLSKIRSALRENERGTTGQYAWLGNLCNSSSEGRVSKNGMIKERVASNVRTAPNKYNVKANIVKKEKDYTEALEEQLQDETTHRRQLEELNERLVQQMRSLKQQQIQLWQNSPSSSSEQSFQASSRSGGLSTSSGSTSSVPIDQNTLSYIQQAFKDIYAFIKNNQCQGQCLLEKSEDLIDVQKELIEGTEVEQIETKGLRIAKKAQSTHLKLTENGKVKKMTKSAHLLGDMRHSVKNDMKLEMVERKMGDTNVIHGDDLSIVKEVIAAQKDPKRNIQGSPCSSVVSDSSDTLVYSPKSPCRESVYQSPCIETVYRSPRLENGFKSPRQSVCDASRECAMYQSRKINLNPRDAMYSSSDDDS</sequence>
<evidence type="ECO:0000313" key="2">
    <source>
        <dbReference type="EMBL" id="CAH2260508.1"/>
    </source>
</evidence>
<proteinExistence type="predicted"/>
<dbReference type="SUPFAM" id="SSF52047">
    <property type="entry name" value="RNI-like"/>
    <property type="match status" value="1"/>
</dbReference>
<dbReference type="PANTHER" id="PTHR24110">
    <property type="entry name" value="CENTROSOMAL PROTEIN OF 78 KDA"/>
    <property type="match status" value="1"/>
</dbReference>
<dbReference type="OrthoDB" id="78308at2759"/>
<protein>
    <submittedName>
        <fullName evidence="2">Jg18248 protein</fullName>
    </submittedName>
</protein>
<organism evidence="2 3">
    <name type="scientific">Pararge aegeria aegeria</name>
    <dbReference type="NCBI Taxonomy" id="348720"/>
    <lineage>
        <taxon>Eukaryota</taxon>
        <taxon>Metazoa</taxon>
        <taxon>Ecdysozoa</taxon>
        <taxon>Arthropoda</taxon>
        <taxon>Hexapoda</taxon>
        <taxon>Insecta</taxon>
        <taxon>Pterygota</taxon>
        <taxon>Neoptera</taxon>
        <taxon>Endopterygota</taxon>
        <taxon>Lepidoptera</taxon>
        <taxon>Glossata</taxon>
        <taxon>Ditrysia</taxon>
        <taxon>Papilionoidea</taxon>
        <taxon>Nymphalidae</taxon>
        <taxon>Satyrinae</taxon>
        <taxon>Satyrini</taxon>
        <taxon>Parargina</taxon>
        <taxon>Pararge</taxon>
    </lineage>
</organism>
<evidence type="ECO:0000256" key="1">
    <source>
        <dbReference type="SAM" id="MobiDB-lite"/>
    </source>
</evidence>
<dbReference type="InterPro" id="IPR032675">
    <property type="entry name" value="LRR_dom_sf"/>
</dbReference>
<dbReference type="GO" id="GO:0044782">
    <property type="term" value="P:cilium organization"/>
    <property type="evidence" value="ECO:0007669"/>
    <property type="project" value="TreeGrafter"/>
</dbReference>
<dbReference type="PRINTS" id="PR02062">
    <property type="entry name" value="CENTROSOME78"/>
</dbReference>
<dbReference type="InterPro" id="IPR001611">
    <property type="entry name" value="Leu-rich_rpt"/>
</dbReference>
<feature type="compositionally biased region" description="Low complexity" evidence="1">
    <location>
        <begin position="407"/>
        <end position="439"/>
    </location>
</feature>
<dbReference type="EMBL" id="CAKXAJ010026167">
    <property type="protein sequence ID" value="CAH2260508.1"/>
    <property type="molecule type" value="Genomic_DNA"/>
</dbReference>
<evidence type="ECO:0000313" key="3">
    <source>
        <dbReference type="Proteomes" id="UP000838756"/>
    </source>
</evidence>
<name>A0A8S4SJ67_9NEOP</name>
<dbReference type="PANTHER" id="PTHR24110:SF3">
    <property type="entry name" value="CENTROSOMAL PROTEIN OF 78 KDA"/>
    <property type="match status" value="1"/>
</dbReference>
<dbReference type="GO" id="GO:0005813">
    <property type="term" value="C:centrosome"/>
    <property type="evidence" value="ECO:0007669"/>
    <property type="project" value="TreeGrafter"/>
</dbReference>
<dbReference type="InterPro" id="IPR026212">
    <property type="entry name" value="Cep78"/>
</dbReference>
<comment type="caution">
    <text evidence="2">The sequence shown here is derived from an EMBL/GenBank/DDBJ whole genome shotgun (WGS) entry which is preliminary data.</text>
</comment>
<dbReference type="Proteomes" id="UP000838756">
    <property type="component" value="Unassembled WGS sequence"/>
</dbReference>
<dbReference type="SMART" id="SM00368">
    <property type="entry name" value="LRR_RI"/>
    <property type="match status" value="5"/>
</dbReference>
<accession>A0A8S4SJ67</accession>
<dbReference type="AlphaFoldDB" id="A0A8S4SJ67"/>
<dbReference type="Gene3D" id="3.80.10.10">
    <property type="entry name" value="Ribonuclease Inhibitor"/>
    <property type="match status" value="2"/>
</dbReference>
<reference evidence="2" key="1">
    <citation type="submission" date="2022-03" db="EMBL/GenBank/DDBJ databases">
        <authorList>
            <person name="Lindestad O."/>
        </authorList>
    </citation>
    <scope>NUCLEOTIDE SEQUENCE</scope>
</reference>
<gene>
    <name evidence="2" type="primary">jg18248</name>
    <name evidence="2" type="ORF">PAEG_LOCUS23739</name>
</gene>
<keyword evidence="3" id="KW-1185">Reference proteome</keyword>
<dbReference type="GO" id="GO:0036064">
    <property type="term" value="C:ciliary basal body"/>
    <property type="evidence" value="ECO:0007669"/>
    <property type="project" value="TreeGrafter"/>
</dbReference>